<dbReference type="InterPro" id="IPR000834">
    <property type="entry name" value="Peptidase_M14"/>
</dbReference>
<keyword evidence="1" id="KW-0479">Metal-binding</keyword>
<dbReference type="PROSITE" id="PS52035">
    <property type="entry name" value="PEPTIDASE_M14"/>
    <property type="match status" value="1"/>
</dbReference>
<feature type="binding site" evidence="1">
    <location>
        <position position="170"/>
    </location>
    <ligand>
        <name>Zn(2+)</name>
        <dbReference type="ChEBI" id="CHEBI:29105"/>
        <note>catalytic</note>
    </ligand>
</feature>
<comment type="catalytic activity">
    <reaction evidence="1">
        <text>L-alanyl-gamma-D-glutamyl-meso-2,6-diaminopimelate + H2O = L-alanyl-D-glutamate + meso-2,6-diaminopimelate</text>
        <dbReference type="Rhea" id="RHEA:28398"/>
        <dbReference type="ChEBI" id="CHEBI:15377"/>
        <dbReference type="ChEBI" id="CHEBI:57791"/>
        <dbReference type="ChEBI" id="CHEBI:61395"/>
        <dbReference type="ChEBI" id="CHEBI:61401"/>
    </reaction>
</comment>
<dbReference type="NCBIfam" id="NF007897">
    <property type="entry name" value="PRK10602.1"/>
    <property type="match status" value="1"/>
</dbReference>
<dbReference type="HAMAP" id="MF_02211">
    <property type="entry name" value="MpaA_carboxypeptidase"/>
    <property type="match status" value="1"/>
</dbReference>
<dbReference type="Pfam" id="PF00246">
    <property type="entry name" value="Peptidase_M14"/>
    <property type="match status" value="1"/>
</dbReference>
<dbReference type="GO" id="GO:0004040">
    <property type="term" value="F:amidase activity"/>
    <property type="evidence" value="ECO:0007669"/>
    <property type="project" value="InterPro"/>
</dbReference>
<feature type="binding site" evidence="1">
    <location>
        <position position="65"/>
    </location>
    <ligand>
        <name>Zn(2+)</name>
        <dbReference type="ChEBI" id="CHEBI:29105"/>
        <note>catalytic</note>
    </ligand>
</feature>
<feature type="domain" description="Peptidase M14" evidence="3">
    <location>
        <begin position="6"/>
        <end position="247"/>
    </location>
</feature>
<comment type="subcellular location">
    <subcellularLocation>
        <location evidence="1">Cytoplasm</location>
    </subcellularLocation>
</comment>
<evidence type="ECO:0000313" key="4">
    <source>
        <dbReference type="EMBL" id="WOX06057.1"/>
    </source>
</evidence>
<comment type="similarity">
    <text evidence="1 2">Belongs to the peptidase M14 family.</text>
</comment>
<dbReference type="EC" id="3.4.17.-" evidence="1"/>
<proteinExistence type="inferred from homology"/>
<keyword evidence="1" id="KW-0963">Cytoplasm</keyword>
<evidence type="ECO:0000256" key="1">
    <source>
        <dbReference type="HAMAP-Rule" id="MF_02211"/>
    </source>
</evidence>
<organism evidence="4 5">
    <name type="scientific">Microbulbifer pacificus</name>
    <dbReference type="NCBI Taxonomy" id="407164"/>
    <lineage>
        <taxon>Bacteria</taxon>
        <taxon>Pseudomonadati</taxon>
        <taxon>Pseudomonadota</taxon>
        <taxon>Gammaproteobacteria</taxon>
        <taxon>Cellvibrionales</taxon>
        <taxon>Microbulbiferaceae</taxon>
        <taxon>Microbulbifer</taxon>
    </lineage>
</organism>
<reference evidence="4 5" key="1">
    <citation type="submission" date="2023-10" db="EMBL/GenBank/DDBJ databases">
        <title>Description of Microbulbifer bruguierae sp. nov., isolated from the sediments of mangrove plant Bruguiera sexangula and comparative genomic analyses of the genus Microbulbifer.</title>
        <authorList>
            <person name="Long M."/>
        </authorList>
    </citation>
    <scope>NUCLEOTIDE SEQUENCE [LARGE SCALE GENOMIC DNA]</scope>
    <source>
        <strain evidence="4 5">SPO729</strain>
    </source>
</reference>
<comment type="cofactor">
    <cofactor evidence="1">
        <name>Zn(2+)</name>
        <dbReference type="ChEBI" id="CHEBI:29105"/>
    </cofactor>
    <text evidence="1">Binds 1 zinc ion per subunit.</text>
</comment>
<name>A0AAU0N1T1_9GAMM</name>
<gene>
    <name evidence="1 4" type="primary">mpaA</name>
    <name evidence="4" type="ORF">R5R33_02650</name>
</gene>
<dbReference type="GO" id="GO:0061473">
    <property type="term" value="F:murein tripeptide carboxypeptidase activity"/>
    <property type="evidence" value="ECO:0007669"/>
    <property type="project" value="UniProtKB-UniRule"/>
</dbReference>
<evidence type="ECO:0000313" key="5">
    <source>
        <dbReference type="Proteomes" id="UP001302477"/>
    </source>
</evidence>
<keyword evidence="1" id="KW-0121">Carboxypeptidase</keyword>
<protein>
    <recommendedName>
        <fullName evidence="1">Murein peptide amidase A</fullName>
        <ecNumber evidence="1">3.4.17.-</ecNumber>
    </recommendedName>
    <alternativeName>
        <fullName evidence="1">Gamma-D-Glu-Dap amidase</fullName>
    </alternativeName>
    <alternativeName>
        <fullName evidence="1">Zinc metallocarboxypeptidase MpaA</fullName>
    </alternativeName>
</protein>
<evidence type="ECO:0000256" key="2">
    <source>
        <dbReference type="PROSITE-ProRule" id="PRU01379"/>
    </source>
</evidence>
<dbReference type="GO" id="GO:0071555">
    <property type="term" value="P:cell wall organization"/>
    <property type="evidence" value="ECO:0007669"/>
    <property type="project" value="UniProtKB-KW"/>
</dbReference>
<evidence type="ECO:0000259" key="3">
    <source>
        <dbReference type="PROSITE" id="PS52035"/>
    </source>
</evidence>
<keyword evidence="1" id="KW-0482">Metalloprotease</keyword>
<keyword evidence="1" id="KW-0862">Zinc</keyword>
<dbReference type="KEGG" id="mpaf:R5R33_02650"/>
<feature type="binding site" evidence="1">
    <location>
        <position position="62"/>
    </location>
    <ligand>
        <name>Zn(2+)</name>
        <dbReference type="ChEBI" id="CHEBI:29105"/>
        <note>catalytic</note>
    </ligand>
</feature>
<accession>A0AAU0N1T1</accession>
<comment type="subunit">
    <text evidence="1">Homodimer.</text>
</comment>
<dbReference type="EMBL" id="CP137555">
    <property type="protein sequence ID" value="WOX06057.1"/>
    <property type="molecule type" value="Genomic_DNA"/>
</dbReference>
<dbReference type="GO" id="GO:0009253">
    <property type="term" value="P:peptidoglycan catabolic process"/>
    <property type="evidence" value="ECO:0007669"/>
    <property type="project" value="UniProtKB-UniRule"/>
</dbReference>
<dbReference type="RefSeq" id="WP_318954517.1">
    <property type="nucleotide sequence ID" value="NZ_CP137555.1"/>
</dbReference>
<keyword evidence="1" id="KW-0378">Hydrolase</keyword>
<keyword evidence="1" id="KW-0961">Cell wall biogenesis/degradation</keyword>
<dbReference type="Gene3D" id="3.40.630.10">
    <property type="entry name" value="Zn peptidases"/>
    <property type="match status" value="1"/>
</dbReference>
<keyword evidence="1" id="KW-0645">Protease</keyword>
<comment type="pathway">
    <text evidence="1">Cell wall degradation; peptidoglycan degradation.</text>
</comment>
<keyword evidence="5" id="KW-1185">Reference proteome</keyword>
<sequence length="248" mass="27157">MSQPQQPRPHNKPVTQLRPRAERGLFQHQRLQYGQSVLGAPLLYFPAEVRDEHTGMILAGTHGDEVAAVVTLSCALRSLRAGQLRHHVILAVNPDGCQLGTRSNAHGVDLNRNFATSNWKADGTVYRWNSAADERDVHLSTGDSAGSEPESAALCRLIGELQPAWLVSIHEPLACVDDPLQSPLGHWLAERIELPLVADLGYSTPGSFGTWCAEQGYPCITLEYPPISADVASEEYLEAMIELLCYTP</sequence>
<dbReference type="GO" id="GO:0005737">
    <property type="term" value="C:cytoplasm"/>
    <property type="evidence" value="ECO:0007669"/>
    <property type="project" value="UniProtKB-SubCell"/>
</dbReference>
<dbReference type="Proteomes" id="UP001302477">
    <property type="component" value="Chromosome"/>
</dbReference>
<feature type="active site" description="Proton donor/acceptor" evidence="2">
    <location>
        <position position="223"/>
    </location>
</feature>
<dbReference type="InterPro" id="IPR043691">
    <property type="entry name" value="MpaA"/>
</dbReference>
<comment type="function">
    <text evidence="1">Involved in muropeptide degradation. Catalyzes the hydrolysis of the gamma-D-glutamyl-diaminopimelic acid (gamma-D-Glu-Dap) amide bond in the murein tripeptide L-alanyl-gamma-D-glutamyl-meso-diaminopimelic acid, leading to the formation of L-Ala-gamma-D-Glu and Dap.</text>
</comment>
<dbReference type="AlphaFoldDB" id="A0AAU0N1T1"/>
<dbReference type="SUPFAM" id="SSF53187">
    <property type="entry name" value="Zn-dependent exopeptidases"/>
    <property type="match status" value="1"/>
</dbReference>
<dbReference type="GO" id="GO:0008270">
    <property type="term" value="F:zinc ion binding"/>
    <property type="evidence" value="ECO:0007669"/>
    <property type="project" value="UniProtKB-UniRule"/>
</dbReference>
<dbReference type="GO" id="GO:0006508">
    <property type="term" value="P:proteolysis"/>
    <property type="evidence" value="ECO:0007669"/>
    <property type="project" value="UniProtKB-KW"/>
</dbReference>